<comment type="caution">
    <text evidence="1">The sequence shown here is derived from an EMBL/GenBank/DDBJ whole genome shotgun (WGS) entry which is preliminary data.</text>
</comment>
<sequence>MVASGSTVIPPTLLHPPSGPIELSLHAPPRSVLKEFNHIFPEQRLEPPANPSAPPGEEVFVIPTIQPSTVGSLLKWDVGGPISAEKDRLLECFFSFVQTHLIPSLPPGESGPLLFFDYLDPCSGLPMISDSNRIYDEVESFCALLSYPSSQAGGCKVFTHPRYGEGGYPATCFVKGRREDVEAWMGAIVRQFGSRQP</sequence>
<evidence type="ECO:0000313" key="2">
    <source>
        <dbReference type="Proteomes" id="UP001165060"/>
    </source>
</evidence>
<accession>A0ABQ6MWQ1</accession>
<organism evidence="1 2">
    <name type="scientific">Tetraparma gracilis</name>
    <dbReference type="NCBI Taxonomy" id="2962635"/>
    <lineage>
        <taxon>Eukaryota</taxon>
        <taxon>Sar</taxon>
        <taxon>Stramenopiles</taxon>
        <taxon>Ochrophyta</taxon>
        <taxon>Bolidophyceae</taxon>
        <taxon>Parmales</taxon>
        <taxon>Triparmaceae</taxon>
        <taxon>Tetraparma</taxon>
    </lineage>
</organism>
<dbReference type="Proteomes" id="UP001165060">
    <property type="component" value="Unassembled WGS sequence"/>
</dbReference>
<evidence type="ECO:0000313" key="1">
    <source>
        <dbReference type="EMBL" id="GMI35160.1"/>
    </source>
</evidence>
<proteinExistence type="predicted"/>
<reference evidence="1 2" key="1">
    <citation type="journal article" date="2023" name="Commun. Biol.">
        <title>Genome analysis of Parmales, the sister group of diatoms, reveals the evolutionary specialization of diatoms from phago-mixotrophs to photoautotrophs.</title>
        <authorList>
            <person name="Ban H."/>
            <person name="Sato S."/>
            <person name="Yoshikawa S."/>
            <person name="Yamada K."/>
            <person name="Nakamura Y."/>
            <person name="Ichinomiya M."/>
            <person name="Sato N."/>
            <person name="Blanc-Mathieu R."/>
            <person name="Endo H."/>
            <person name="Kuwata A."/>
            <person name="Ogata H."/>
        </authorList>
    </citation>
    <scope>NUCLEOTIDE SEQUENCE [LARGE SCALE GENOMIC DNA]</scope>
</reference>
<gene>
    <name evidence="1" type="ORF">TeGR_g7644</name>
</gene>
<name>A0ABQ6MWQ1_9STRA</name>
<dbReference type="EMBL" id="BRYB01001862">
    <property type="protein sequence ID" value="GMI35160.1"/>
    <property type="molecule type" value="Genomic_DNA"/>
</dbReference>
<keyword evidence="2" id="KW-1185">Reference proteome</keyword>
<protein>
    <submittedName>
        <fullName evidence="1">Uncharacterized protein</fullName>
    </submittedName>
</protein>